<dbReference type="Gene3D" id="2.170.130.10">
    <property type="entry name" value="TonB-dependent receptor, plug domain"/>
    <property type="match status" value="1"/>
</dbReference>
<dbReference type="Proteomes" id="UP000006683">
    <property type="component" value="Chromosome"/>
</dbReference>
<dbReference type="Pfam" id="PF00593">
    <property type="entry name" value="TonB_dep_Rec_b-barrel"/>
    <property type="match status" value="1"/>
</dbReference>
<keyword evidence="4 8" id="KW-0812">Transmembrane</keyword>
<evidence type="ECO:0000256" key="7">
    <source>
        <dbReference type="ARBA" id="ARBA00023237"/>
    </source>
</evidence>
<evidence type="ECO:0000256" key="9">
    <source>
        <dbReference type="RuleBase" id="RU003357"/>
    </source>
</evidence>
<dbReference type="InterPro" id="IPR037066">
    <property type="entry name" value="Plug_dom_sf"/>
</dbReference>
<evidence type="ECO:0000313" key="13">
    <source>
        <dbReference type="EMBL" id="ADN75419.1"/>
    </source>
</evidence>
<dbReference type="HOGENOM" id="CLU_008287_17_0_6"/>
<dbReference type="GO" id="GO:0033214">
    <property type="term" value="P:siderophore-iron import into cell"/>
    <property type="evidence" value="ECO:0007669"/>
    <property type="project" value="TreeGrafter"/>
</dbReference>
<dbReference type="Gene3D" id="2.40.170.20">
    <property type="entry name" value="TonB-dependent receptor, beta-barrel domain"/>
    <property type="match status" value="1"/>
</dbReference>
<keyword evidence="3 8" id="KW-1134">Transmembrane beta strand</keyword>
<evidence type="ECO:0000313" key="14">
    <source>
        <dbReference type="Proteomes" id="UP000006683"/>
    </source>
</evidence>
<accession>E1SWD0</accession>
<dbReference type="Pfam" id="PF07715">
    <property type="entry name" value="Plug"/>
    <property type="match status" value="1"/>
</dbReference>
<dbReference type="STRING" id="550540.Fbal_1210"/>
<keyword evidence="2 8" id="KW-0813">Transport</keyword>
<keyword evidence="6 8" id="KW-0472">Membrane</keyword>
<protein>
    <submittedName>
        <fullName evidence="13">TonB-dependent receptor</fullName>
    </submittedName>
</protein>
<organism evidence="13 14">
    <name type="scientific">Ferrimonas balearica (strain DSM 9799 / CCM 4581 / KCTC 23876 / PAT)</name>
    <dbReference type="NCBI Taxonomy" id="550540"/>
    <lineage>
        <taxon>Bacteria</taxon>
        <taxon>Pseudomonadati</taxon>
        <taxon>Pseudomonadota</taxon>
        <taxon>Gammaproteobacteria</taxon>
        <taxon>Alteromonadales</taxon>
        <taxon>Ferrimonadaceae</taxon>
        <taxon>Ferrimonas</taxon>
    </lineage>
</organism>
<evidence type="ECO:0000256" key="10">
    <source>
        <dbReference type="SAM" id="SignalP"/>
    </source>
</evidence>
<dbReference type="SUPFAM" id="SSF56935">
    <property type="entry name" value="Porins"/>
    <property type="match status" value="1"/>
</dbReference>
<dbReference type="RefSeq" id="WP_013344725.1">
    <property type="nucleotide sequence ID" value="NC_014541.1"/>
</dbReference>
<dbReference type="PROSITE" id="PS52016">
    <property type="entry name" value="TONB_DEPENDENT_REC_3"/>
    <property type="match status" value="1"/>
</dbReference>
<sequence length="745" mass="82825">MSSVTPTGRYSALAASIALALCGQAAAAENDNNNDTQVRYDETLQIIGHQDKLRTEAGSATLLDELQLDKFKYDDIERILAFVPGVNIRSEDGFGLRPNIGFRGVTPERSKKITLMEDGVLIAPAPYSASAAYYFPLMSKITSVEVFKGPAAIQYGPYTVAGALNMTTRAVPEFREGQLDLSGGSDGYFKAHGYYGDSIGNIGFLLDGVHVQSDGFKQLDGGGDTGFDKNEIMAKLRYTLEGERLSQVFELKMVYADEASNETYLGLTDADFDANPYRRYAASANDRMTWDHTQFQFNHFLAGDNFDLTTRVYRNDFERAWRKLNGFESQSNPATDRDLSTILQNPNDGINAIYYDVLTGAKDSEHAFENLVLGTNDREYYAQGIQTDLRWAFELLSLQHNVQAGVRYHEDEIQRNHTEDSFRMTDGQLVSTGAATITATLNTEKTEAWSLYLQDTLVWDALELTLGVRGEFLDQFYQNNQPGAEGDYLRKESDIWLPGASVFYRLTDDLGVFVGVHEGYVPTSPQQNPAVESETSINYELGSRFGNGNTQVEAVAFFNDFDNLKESCTFSASASCSSSIDEEYNGGEVDVYGLEFSASHTLRGMGFDWPLSLVYTYTDSEFKTDFESDFTMWGDVSKGDPLPYLPEHQATLGLGMAGNQWEANVLVRYQSEMWEASGQGVTLSGVKTTAFTTVDLAASYDFGDWGEMYGKVDNLLDEAEIVSRRPYGARPNKPQQFVVGYRIGF</sequence>
<keyword evidence="7 8" id="KW-0998">Cell outer membrane</keyword>
<evidence type="ECO:0000259" key="12">
    <source>
        <dbReference type="Pfam" id="PF07715"/>
    </source>
</evidence>
<evidence type="ECO:0000256" key="1">
    <source>
        <dbReference type="ARBA" id="ARBA00004571"/>
    </source>
</evidence>
<evidence type="ECO:0000256" key="4">
    <source>
        <dbReference type="ARBA" id="ARBA00022692"/>
    </source>
</evidence>
<dbReference type="PANTHER" id="PTHR30442">
    <property type="entry name" value="IRON III DICITRATE TRANSPORT PROTEIN FECA"/>
    <property type="match status" value="1"/>
</dbReference>
<evidence type="ECO:0000259" key="11">
    <source>
        <dbReference type="Pfam" id="PF00593"/>
    </source>
</evidence>
<dbReference type="KEGG" id="fbl:Fbal_1210"/>
<keyword evidence="10" id="KW-0732">Signal</keyword>
<proteinExistence type="inferred from homology"/>
<comment type="similarity">
    <text evidence="8 9">Belongs to the TonB-dependent receptor family.</text>
</comment>
<keyword evidence="5 9" id="KW-0798">TonB box</keyword>
<gene>
    <name evidence="13" type="ordered locus">Fbal_1210</name>
</gene>
<evidence type="ECO:0000256" key="3">
    <source>
        <dbReference type="ARBA" id="ARBA00022452"/>
    </source>
</evidence>
<dbReference type="InterPro" id="IPR036942">
    <property type="entry name" value="Beta-barrel_TonB_sf"/>
</dbReference>
<dbReference type="AlphaFoldDB" id="E1SWD0"/>
<dbReference type="GeneID" id="67181443"/>
<comment type="subcellular location">
    <subcellularLocation>
        <location evidence="1 8">Cell outer membrane</location>
        <topology evidence="1 8">Multi-pass membrane protein</topology>
    </subcellularLocation>
</comment>
<evidence type="ECO:0000256" key="8">
    <source>
        <dbReference type="PROSITE-ProRule" id="PRU01360"/>
    </source>
</evidence>
<dbReference type="InterPro" id="IPR012910">
    <property type="entry name" value="Plug_dom"/>
</dbReference>
<feature type="signal peptide" evidence="10">
    <location>
        <begin position="1"/>
        <end position="27"/>
    </location>
</feature>
<feature type="domain" description="TonB-dependent receptor plug" evidence="12">
    <location>
        <begin position="53"/>
        <end position="163"/>
    </location>
</feature>
<reference evidence="13 14" key="1">
    <citation type="journal article" date="2010" name="Stand. Genomic Sci.">
        <title>Complete genome sequence of Ferrimonas balearica type strain (PAT).</title>
        <authorList>
            <person name="Nolan M."/>
            <person name="Sikorski J."/>
            <person name="Davenport K."/>
            <person name="Lucas S."/>
            <person name="Glavina Del Rio T."/>
            <person name="Tice H."/>
            <person name="Cheng J."/>
            <person name="Goodwin L."/>
            <person name="Pitluck S."/>
            <person name="Liolios K."/>
            <person name="Ivanova N."/>
            <person name="Mavromatis K."/>
            <person name="Ovchinnikova G."/>
            <person name="Pati A."/>
            <person name="Chen A."/>
            <person name="Palaniappan K."/>
            <person name="Land M."/>
            <person name="Hauser L."/>
            <person name="Chang Y."/>
            <person name="Jeffries C."/>
            <person name="Tapia R."/>
            <person name="Brettin T."/>
            <person name="Detter J."/>
            <person name="Han C."/>
            <person name="Yasawong M."/>
            <person name="Rohde M."/>
            <person name="Tindall B."/>
            <person name="Goker M."/>
            <person name="Woyke T."/>
            <person name="Bristow J."/>
            <person name="Eisen J."/>
            <person name="Markowitz V."/>
            <person name="Hugenholtz P."/>
            <person name="Kyrpides N."/>
            <person name="Klenk H."/>
            <person name="Lapidus A."/>
        </authorList>
    </citation>
    <scope>NUCLEOTIDE SEQUENCE [LARGE SCALE GENOMIC DNA]</scope>
    <source>
        <strain evidence="14">DSM 9799 / CCM 4581 / KCTC 23876 / PAT</strain>
    </source>
</reference>
<keyword evidence="13" id="KW-0675">Receptor</keyword>
<feature type="domain" description="TonB-dependent receptor-like beta-barrel" evidence="11">
    <location>
        <begin position="272"/>
        <end position="715"/>
    </location>
</feature>
<dbReference type="PANTHER" id="PTHR30442:SF0">
    <property type="entry name" value="FE(3+) DICITRATE TRANSPORT PROTEIN FECA"/>
    <property type="match status" value="1"/>
</dbReference>
<dbReference type="GO" id="GO:0009279">
    <property type="term" value="C:cell outer membrane"/>
    <property type="evidence" value="ECO:0007669"/>
    <property type="project" value="UniProtKB-SubCell"/>
</dbReference>
<dbReference type="InterPro" id="IPR039426">
    <property type="entry name" value="TonB-dep_rcpt-like"/>
</dbReference>
<dbReference type="InterPro" id="IPR000531">
    <property type="entry name" value="Beta-barrel_TonB"/>
</dbReference>
<dbReference type="EMBL" id="CP002209">
    <property type="protein sequence ID" value="ADN75419.1"/>
    <property type="molecule type" value="Genomic_DNA"/>
</dbReference>
<evidence type="ECO:0000256" key="2">
    <source>
        <dbReference type="ARBA" id="ARBA00022448"/>
    </source>
</evidence>
<keyword evidence="14" id="KW-1185">Reference proteome</keyword>
<name>E1SWD0_FERBD</name>
<dbReference type="OrthoDB" id="9760494at2"/>
<dbReference type="eggNOG" id="COG4772">
    <property type="taxonomic scope" value="Bacteria"/>
</dbReference>
<feature type="chain" id="PRO_5003151593" evidence="10">
    <location>
        <begin position="28"/>
        <end position="745"/>
    </location>
</feature>
<evidence type="ECO:0000256" key="6">
    <source>
        <dbReference type="ARBA" id="ARBA00023136"/>
    </source>
</evidence>
<evidence type="ECO:0000256" key="5">
    <source>
        <dbReference type="ARBA" id="ARBA00023077"/>
    </source>
</evidence>